<organism evidence="2 3">
    <name type="scientific">Sphaerobolus stellatus (strain SS14)</name>
    <dbReference type="NCBI Taxonomy" id="990650"/>
    <lineage>
        <taxon>Eukaryota</taxon>
        <taxon>Fungi</taxon>
        <taxon>Dikarya</taxon>
        <taxon>Basidiomycota</taxon>
        <taxon>Agaricomycotina</taxon>
        <taxon>Agaricomycetes</taxon>
        <taxon>Phallomycetidae</taxon>
        <taxon>Geastrales</taxon>
        <taxon>Sphaerobolaceae</taxon>
        <taxon>Sphaerobolus</taxon>
    </lineage>
</organism>
<keyword evidence="3" id="KW-1185">Reference proteome</keyword>
<feature type="compositionally biased region" description="Pro residues" evidence="1">
    <location>
        <begin position="103"/>
        <end position="116"/>
    </location>
</feature>
<dbReference type="EMBL" id="KN837124">
    <property type="protein sequence ID" value="KIJ43306.1"/>
    <property type="molecule type" value="Genomic_DNA"/>
</dbReference>
<sequence length="297" mass="33700">MFSRTGKTLKTYLHNKARRIRGGSSVKCSHIQKNFKHASTIAQNLRRRRVKSSDTGTPSHPIPARGNSRCSRDPKDGLSHNNGDTTEILPYDIKRRPLPFFTPIPETPSPSRPPALTPLYVSPPRTPSGNWRTSSIIRECAARENVSHFFQPGIKSDNEHVSSPMPQKDRASLKSLQLPVIEDGRNGFDIINNEESQSSCSQFQFRDVFTEADYALARAAEKLVQRRKELQEYRTSVQHHMNGLIKGVEEVEEYIFHELLKAVAPQQKDFTTAGHGQFDGPQGLLYRVLFDLQDMYE</sequence>
<dbReference type="Proteomes" id="UP000054279">
    <property type="component" value="Unassembled WGS sequence"/>
</dbReference>
<evidence type="ECO:0000256" key="1">
    <source>
        <dbReference type="SAM" id="MobiDB-lite"/>
    </source>
</evidence>
<proteinExistence type="predicted"/>
<reference evidence="2 3" key="1">
    <citation type="submission" date="2014-06" db="EMBL/GenBank/DDBJ databases">
        <title>Evolutionary Origins and Diversification of the Mycorrhizal Mutualists.</title>
        <authorList>
            <consortium name="DOE Joint Genome Institute"/>
            <consortium name="Mycorrhizal Genomics Consortium"/>
            <person name="Kohler A."/>
            <person name="Kuo A."/>
            <person name="Nagy L.G."/>
            <person name="Floudas D."/>
            <person name="Copeland A."/>
            <person name="Barry K.W."/>
            <person name="Cichocki N."/>
            <person name="Veneault-Fourrey C."/>
            <person name="LaButti K."/>
            <person name="Lindquist E.A."/>
            <person name="Lipzen A."/>
            <person name="Lundell T."/>
            <person name="Morin E."/>
            <person name="Murat C."/>
            <person name="Riley R."/>
            <person name="Ohm R."/>
            <person name="Sun H."/>
            <person name="Tunlid A."/>
            <person name="Henrissat B."/>
            <person name="Grigoriev I.V."/>
            <person name="Hibbett D.S."/>
            <person name="Martin F."/>
        </authorList>
    </citation>
    <scope>NUCLEOTIDE SEQUENCE [LARGE SCALE GENOMIC DNA]</scope>
    <source>
        <strain evidence="2 3">SS14</strain>
    </source>
</reference>
<accession>A0A0C9VXX3</accession>
<dbReference type="AlphaFoldDB" id="A0A0C9VXX3"/>
<feature type="region of interest" description="Disordered" evidence="1">
    <location>
        <begin position="103"/>
        <end position="128"/>
    </location>
</feature>
<name>A0A0C9VXX3_SPHS4</name>
<protein>
    <submittedName>
        <fullName evidence="2">Uncharacterized protein</fullName>
    </submittedName>
</protein>
<evidence type="ECO:0000313" key="2">
    <source>
        <dbReference type="EMBL" id="KIJ43306.1"/>
    </source>
</evidence>
<feature type="region of interest" description="Disordered" evidence="1">
    <location>
        <begin position="44"/>
        <end position="87"/>
    </location>
</feature>
<dbReference type="HOGENOM" id="CLU_081663_0_0_1"/>
<evidence type="ECO:0000313" key="3">
    <source>
        <dbReference type="Proteomes" id="UP000054279"/>
    </source>
</evidence>
<gene>
    <name evidence="2" type="ORF">M422DRAFT_253508</name>
</gene>
<feature type="region of interest" description="Disordered" evidence="1">
    <location>
        <begin position="153"/>
        <end position="172"/>
    </location>
</feature>